<dbReference type="EMBL" id="MVBK01000047">
    <property type="protein sequence ID" value="OOG24431.1"/>
    <property type="molecule type" value="Genomic_DNA"/>
</dbReference>
<sequence length="68" mass="7958">MGSFPWLWWFRLTLSTQKDLFLAQILTDPEDFMDCDAIHGVYRRGWMTPYAYLRVNVESDGRAGPAPF</sequence>
<dbReference type="Proteomes" id="UP000189462">
    <property type="component" value="Unassembled WGS sequence"/>
</dbReference>
<gene>
    <name evidence="1" type="ORF">B1C78_08830</name>
</gene>
<protein>
    <submittedName>
        <fullName evidence="1">Uncharacterized protein</fullName>
    </submittedName>
</protein>
<proteinExistence type="predicted"/>
<dbReference type="AlphaFoldDB" id="A0A1V3NH87"/>
<comment type="caution">
    <text evidence="1">The sequence shown here is derived from an EMBL/GenBank/DDBJ whole genome shotgun (WGS) entry which is preliminary data.</text>
</comment>
<organism evidence="1 2">
    <name type="scientific">Thioalkalivibrio denitrificans</name>
    <dbReference type="NCBI Taxonomy" id="108003"/>
    <lineage>
        <taxon>Bacteria</taxon>
        <taxon>Pseudomonadati</taxon>
        <taxon>Pseudomonadota</taxon>
        <taxon>Gammaproteobacteria</taxon>
        <taxon>Chromatiales</taxon>
        <taxon>Ectothiorhodospiraceae</taxon>
        <taxon>Thioalkalivibrio</taxon>
    </lineage>
</organism>
<evidence type="ECO:0000313" key="1">
    <source>
        <dbReference type="EMBL" id="OOG24431.1"/>
    </source>
</evidence>
<accession>A0A1V3NH87</accession>
<keyword evidence="2" id="KW-1185">Reference proteome</keyword>
<reference evidence="1 2" key="1">
    <citation type="submission" date="2017-02" db="EMBL/GenBank/DDBJ databases">
        <title>Genomic diversity within the haloalkaliphilic genus Thioalkalivibrio.</title>
        <authorList>
            <person name="Ahn A.-C."/>
            <person name="Meier-Kolthoff J."/>
            <person name="Overmars L."/>
            <person name="Richter M."/>
            <person name="Woyke T."/>
            <person name="Sorokin D.Y."/>
            <person name="Muyzer G."/>
        </authorList>
    </citation>
    <scope>NUCLEOTIDE SEQUENCE [LARGE SCALE GENOMIC DNA]</scope>
    <source>
        <strain evidence="1 2">ALJD</strain>
    </source>
</reference>
<evidence type="ECO:0000313" key="2">
    <source>
        <dbReference type="Proteomes" id="UP000189462"/>
    </source>
</evidence>
<name>A0A1V3NH87_9GAMM</name>